<dbReference type="AlphaFoldDB" id="A0AAE1XST6"/>
<keyword evidence="2" id="KW-0812">Transmembrane</keyword>
<organism evidence="3 4">
    <name type="scientific">Sesamum alatum</name>
    <dbReference type="NCBI Taxonomy" id="300844"/>
    <lineage>
        <taxon>Eukaryota</taxon>
        <taxon>Viridiplantae</taxon>
        <taxon>Streptophyta</taxon>
        <taxon>Embryophyta</taxon>
        <taxon>Tracheophyta</taxon>
        <taxon>Spermatophyta</taxon>
        <taxon>Magnoliopsida</taxon>
        <taxon>eudicotyledons</taxon>
        <taxon>Gunneridae</taxon>
        <taxon>Pentapetalae</taxon>
        <taxon>asterids</taxon>
        <taxon>lamiids</taxon>
        <taxon>Lamiales</taxon>
        <taxon>Pedaliaceae</taxon>
        <taxon>Sesamum</taxon>
    </lineage>
</organism>
<keyword evidence="4" id="KW-1185">Reference proteome</keyword>
<name>A0AAE1XST6_9LAMI</name>
<dbReference type="EMBL" id="JACGWO010000010">
    <property type="protein sequence ID" value="KAK4417413.1"/>
    <property type="molecule type" value="Genomic_DNA"/>
</dbReference>
<comment type="caution">
    <text evidence="3">The sequence shown here is derived from an EMBL/GenBank/DDBJ whole genome shotgun (WGS) entry which is preliminary data.</text>
</comment>
<keyword evidence="2" id="KW-1133">Transmembrane helix</keyword>
<evidence type="ECO:0000256" key="2">
    <source>
        <dbReference type="SAM" id="Phobius"/>
    </source>
</evidence>
<protein>
    <recommendedName>
        <fullName evidence="5">AT4G36440-like protein</fullName>
    </recommendedName>
</protein>
<feature type="transmembrane region" description="Helical" evidence="2">
    <location>
        <begin position="79"/>
        <end position="101"/>
    </location>
</feature>
<feature type="transmembrane region" description="Helical" evidence="2">
    <location>
        <begin position="369"/>
        <end position="393"/>
    </location>
</feature>
<dbReference type="PANTHER" id="PTHR35752:SF1">
    <property type="entry name" value="G-PROTEIN COUPLED RECEPTOR"/>
    <property type="match status" value="1"/>
</dbReference>
<evidence type="ECO:0008006" key="5">
    <source>
        <dbReference type="Google" id="ProtNLM"/>
    </source>
</evidence>
<evidence type="ECO:0000313" key="3">
    <source>
        <dbReference type="EMBL" id="KAK4417413.1"/>
    </source>
</evidence>
<sequence length="463" mass="50995">MVRQCVIVSRPARSEAHDVNKGKFVISEGQALLKLQMHRCKCQSDVVQHLCTLRREFYCVYELMLILGRQNFGVDAMHGFVLATVVAAVVFHALGAASVVVPSTSCYALDNDSHIRDFAPDLVVRFCKDVETRSQPGYVDFGRFDKFNHFIASSGHANFIQEFYNGDLMNCEKSFDKLGRTAQVNIICGNCPNGHCAGGLGCICNVTYESTCRVLIDLAIPCVEPGLRVFEGFTVGFHPRSWEIVYNGMTQLGYEKAYNEFSFSTEQRDVTLYLTAVASLSGLVQKPTIKISPDQGLDVHLSGSGANGSPPTTLSPTMILVDWRCEKARDTPYEVEITIPIENYDPVQFTLAKMCEHTQNERDEGTRGWAIFGIISCVSIVAFTLACCGGFIYRTRVGNLRGIDALPGISILSACLETASGGGHSYARPDDSNNPFVNQTTWEGQPTSTQGTWRTSDRTYGSI</sequence>
<evidence type="ECO:0000313" key="4">
    <source>
        <dbReference type="Proteomes" id="UP001293254"/>
    </source>
</evidence>
<dbReference type="PANTHER" id="PTHR35752">
    <property type="entry name" value="G-PROTEIN COUPLED RECEPTOR"/>
    <property type="match status" value="1"/>
</dbReference>
<reference evidence="3" key="1">
    <citation type="submission" date="2020-06" db="EMBL/GenBank/DDBJ databases">
        <authorList>
            <person name="Li T."/>
            <person name="Hu X."/>
            <person name="Zhang T."/>
            <person name="Song X."/>
            <person name="Zhang H."/>
            <person name="Dai N."/>
            <person name="Sheng W."/>
            <person name="Hou X."/>
            <person name="Wei L."/>
        </authorList>
    </citation>
    <scope>NUCLEOTIDE SEQUENCE</scope>
    <source>
        <strain evidence="3">3651</strain>
        <tissue evidence="3">Leaf</tissue>
    </source>
</reference>
<keyword evidence="2" id="KW-0472">Membrane</keyword>
<dbReference type="Proteomes" id="UP001293254">
    <property type="component" value="Unassembled WGS sequence"/>
</dbReference>
<reference evidence="3" key="2">
    <citation type="journal article" date="2024" name="Plant">
        <title>Genomic evolution and insights into agronomic trait innovations of Sesamum species.</title>
        <authorList>
            <person name="Miao H."/>
            <person name="Wang L."/>
            <person name="Qu L."/>
            <person name="Liu H."/>
            <person name="Sun Y."/>
            <person name="Le M."/>
            <person name="Wang Q."/>
            <person name="Wei S."/>
            <person name="Zheng Y."/>
            <person name="Lin W."/>
            <person name="Duan Y."/>
            <person name="Cao H."/>
            <person name="Xiong S."/>
            <person name="Wang X."/>
            <person name="Wei L."/>
            <person name="Li C."/>
            <person name="Ma Q."/>
            <person name="Ju M."/>
            <person name="Zhao R."/>
            <person name="Li G."/>
            <person name="Mu C."/>
            <person name="Tian Q."/>
            <person name="Mei H."/>
            <person name="Zhang T."/>
            <person name="Gao T."/>
            <person name="Zhang H."/>
        </authorList>
    </citation>
    <scope>NUCLEOTIDE SEQUENCE</scope>
    <source>
        <strain evidence="3">3651</strain>
    </source>
</reference>
<gene>
    <name evidence="3" type="ORF">Salat_2566900</name>
</gene>
<accession>A0AAE1XST6</accession>
<evidence type="ECO:0000256" key="1">
    <source>
        <dbReference type="SAM" id="MobiDB-lite"/>
    </source>
</evidence>
<proteinExistence type="predicted"/>
<feature type="region of interest" description="Disordered" evidence="1">
    <location>
        <begin position="443"/>
        <end position="463"/>
    </location>
</feature>